<dbReference type="PROSITE" id="PS50021">
    <property type="entry name" value="CH"/>
    <property type="match status" value="1"/>
</dbReference>
<dbReference type="Proteomes" id="UP001620626">
    <property type="component" value="Unassembled WGS sequence"/>
</dbReference>
<evidence type="ECO:0000313" key="3">
    <source>
        <dbReference type="EMBL" id="KAL3069838.1"/>
    </source>
</evidence>
<dbReference type="PANTHER" id="PTHR47385">
    <property type="entry name" value="CALPONIN"/>
    <property type="match status" value="1"/>
</dbReference>
<evidence type="ECO:0000256" key="1">
    <source>
        <dbReference type="SAM" id="MobiDB-lite"/>
    </source>
</evidence>
<protein>
    <recommendedName>
        <fullName evidence="2">Calponin-homology (CH) domain-containing protein</fullName>
    </recommendedName>
</protein>
<name>A0ABD2HU54_9BILA</name>
<reference evidence="3 4" key="1">
    <citation type="submission" date="2024-10" db="EMBL/GenBank/DDBJ databases">
        <authorList>
            <person name="Kim D."/>
        </authorList>
    </citation>
    <scope>NUCLEOTIDE SEQUENCE [LARGE SCALE GENOMIC DNA]</scope>
    <source>
        <strain evidence="3">BH-2024</strain>
    </source>
</reference>
<proteinExistence type="predicted"/>
<dbReference type="PANTHER" id="PTHR47385:SF9">
    <property type="entry name" value="CALPONIN-HOMOLOGY (CH) DOMAIN-CONTAINING PROTEIN"/>
    <property type="match status" value="1"/>
</dbReference>
<sequence>MAFRSSASGLRVSEMSKQTNKYNEREGELLLEWLKELLGGKFSTDGAWENFHTALKDGQTLCKLANEIEPNAIPKINRPRKLVWAGETPLTTRLTHPFFNSFT</sequence>
<dbReference type="InterPro" id="IPR050606">
    <property type="entry name" value="Calponin-like"/>
</dbReference>
<keyword evidence="4" id="KW-1185">Reference proteome</keyword>
<dbReference type="InterPro" id="IPR001715">
    <property type="entry name" value="CH_dom"/>
</dbReference>
<dbReference type="AlphaFoldDB" id="A0ABD2HU54"/>
<dbReference type="SUPFAM" id="SSF47576">
    <property type="entry name" value="Calponin-homology domain, CH-domain"/>
    <property type="match status" value="1"/>
</dbReference>
<feature type="domain" description="Calponin-homology (CH)" evidence="2">
    <location>
        <begin position="24"/>
        <end position="103"/>
    </location>
</feature>
<accession>A0ABD2HU54</accession>
<organism evidence="3 4">
    <name type="scientific">Heterodera trifolii</name>
    <dbReference type="NCBI Taxonomy" id="157864"/>
    <lineage>
        <taxon>Eukaryota</taxon>
        <taxon>Metazoa</taxon>
        <taxon>Ecdysozoa</taxon>
        <taxon>Nematoda</taxon>
        <taxon>Chromadorea</taxon>
        <taxon>Rhabditida</taxon>
        <taxon>Tylenchina</taxon>
        <taxon>Tylenchomorpha</taxon>
        <taxon>Tylenchoidea</taxon>
        <taxon>Heteroderidae</taxon>
        <taxon>Heteroderinae</taxon>
        <taxon>Heterodera</taxon>
    </lineage>
</organism>
<dbReference type="InterPro" id="IPR036872">
    <property type="entry name" value="CH_dom_sf"/>
</dbReference>
<dbReference type="Gene3D" id="1.10.418.10">
    <property type="entry name" value="Calponin-like domain"/>
    <property type="match status" value="1"/>
</dbReference>
<evidence type="ECO:0000259" key="2">
    <source>
        <dbReference type="PROSITE" id="PS50021"/>
    </source>
</evidence>
<dbReference type="EMBL" id="JBICBT010001390">
    <property type="protein sequence ID" value="KAL3069838.1"/>
    <property type="molecule type" value="Genomic_DNA"/>
</dbReference>
<gene>
    <name evidence="3" type="ORF">niasHT_033415</name>
</gene>
<comment type="caution">
    <text evidence="3">The sequence shown here is derived from an EMBL/GenBank/DDBJ whole genome shotgun (WGS) entry which is preliminary data.</text>
</comment>
<feature type="region of interest" description="Disordered" evidence="1">
    <location>
        <begin position="1"/>
        <end position="20"/>
    </location>
</feature>
<evidence type="ECO:0000313" key="4">
    <source>
        <dbReference type="Proteomes" id="UP001620626"/>
    </source>
</evidence>
<dbReference type="Pfam" id="PF00307">
    <property type="entry name" value="CH"/>
    <property type="match status" value="1"/>
</dbReference>